<sequence length="130" mass="14722">MKEPNPIKALPAWEETASSHRNQACIVQEWELVSIDLDGQETHFLYGTVVSDYKRRWQYGDYVFTSSVTNFDEETGLVKTKNSLYCLVGDGEEVFATLKEAAKMRAIGQSLHTIRAIERDVGEIQGPDHD</sequence>
<name>A0ABT6UU64_9GAMM</name>
<feature type="domain" description="DUF6957" evidence="1">
    <location>
        <begin position="21"/>
        <end position="101"/>
    </location>
</feature>
<reference evidence="2 3" key="1">
    <citation type="submission" date="2023-04" db="EMBL/GenBank/DDBJ databases">
        <title>Halomonas strains isolated from rhizosphere soil.</title>
        <authorList>
            <person name="Xu L."/>
            <person name="Sun J.-Q."/>
        </authorList>
    </citation>
    <scope>NUCLEOTIDE SEQUENCE [LARGE SCALE GENOMIC DNA]</scope>
    <source>
        <strain evidence="2 3">LR5S20</strain>
    </source>
</reference>
<dbReference type="RefSeq" id="WP_282733549.1">
    <property type="nucleotide sequence ID" value="NZ_JASCQP010000002.1"/>
</dbReference>
<evidence type="ECO:0000313" key="3">
    <source>
        <dbReference type="Proteomes" id="UP001225957"/>
    </source>
</evidence>
<protein>
    <recommendedName>
        <fullName evidence="1">DUF6957 domain-containing protein</fullName>
    </recommendedName>
</protein>
<proteinExistence type="predicted"/>
<dbReference type="Proteomes" id="UP001225957">
    <property type="component" value="Unassembled WGS sequence"/>
</dbReference>
<organism evidence="2 3">
    <name type="scientific">Halomonas rhizosphaerae</name>
    <dbReference type="NCBI Taxonomy" id="3043296"/>
    <lineage>
        <taxon>Bacteria</taxon>
        <taxon>Pseudomonadati</taxon>
        <taxon>Pseudomonadota</taxon>
        <taxon>Gammaproteobacteria</taxon>
        <taxon>Oceanospirillales</taxon>
        <taxon>Halomonadaceae</taxon>
        <taxon>Halomonas</taxon>
    </lineage>
</organism>
<gene>
    <name evidence="2" type="ORF">QLQ83_00080</name>
</gene>
<evidence type="ECO:0000259" key="1">
    <source>
        <dbReference type="Pfam" id="PF22275"/>
    </source>
</evidence>
<dbReference type="Pfam" id="PF22275">
    <property type="entry name" value="DUF6957"/>
    <property type="match status" value="1"/>
</dbReference>
<dbReference type="EMBL" id="JASCQP010000002">
    <property type="protein sequence ID" value="MDI5889495.1"/>
    <property type="molecule type" value="Genomic_DNA"/>
</dbReference>
<comment type="caution">
    <text evidence="2">The sequence shown here is derived from an EMBL/GenBank/DDBJ whole genome shotgun (WGS) entry which is preliminary data.</text>
</comment>
<dbReference type="InterPro" id="IPR054232">
    <property type="entry name" value="DUF6957"/>
</dbReference>
<evidence type="ECO:0000313" key="2">
    <source>
        <dbReference type="EMBL" id="MDI5889495.1"/>
    </source>
</evidence>
<keyword evidence="3" id="KW-1185">Reference proteome</keyword>
<accession>A0ABT6UU64</accession>